<keyword evidence="10" id="KW-0479">Metal-binding</keyword>
<dbReference type="GO" id="GO:0046872">
    <property type="term" value="F:metal ion binding"/>
    <property type="evidence" value="ECO:0007669"/>
    <property type="project" value="UniProtKB-KW"/>
</dbReference>
<evidence type="ECO:0000256" key="16">
    <source>
        <dbReference type="ARBA" id="ARBA00047592"/>
    </source>
</evidence>
<evidence type="ECO:0000256" key="5">
    <source>
        <dbReference type="ARBA" id="ARBA00012411"/>
    </source>
</evidence>
<dbReference type="PANTHER" id="PTHR24055">
    <property type="entry name" value="MITOGEN-ACTIVATED PROTEIN KINASE"/>
    <property type="match status" value="1"/>
</dbReference>
<dbReference type="OrthoDB" id="192887at2759"/>
<keyword evidence="13" id="KW-0067">ATP-binding</keyword>
<evidence type="ECO:0000256" key="2">
    <source>
        <dbReference type="ARBA" id="ARBA00004123"/>
    </source>
</evidence>
<comment type="catalytic activity">
    <reaction evidence="16">
        <text>L-threonyl-[protein] + ATP = O-phospho-L-threonyl-[protein] + ADP + H(+)</text>
        <dbReference type="Rhea" id="RHEA:46608"/>
        <dbReference type="Rhea" id="RHEA-COMP:11060"/>
        <dbReference type="Rhea" id="RHEA-COMP:11605"/>
        <dbReference type="ChEBI" id="CHEBI:15378"/>
        <dbReference type="ChEBI" id="CHEBI:30013"/>
        <dbReference type="ChEBI" id="CHEBI:30616"/>
        <dbReference type="ChEBI" id="CHEBI:61977"/>
        <dbReference type="ChEBI" id="CHEBI:456216"/>
        <dbReference type="EC" id="2.7.11.24"/>
    </reaction>
</comment>
<comment type="similarity">
    <text evidence="4">Belongs to the protein kinase superfamily. CMGC Ser/Thr protein kinase family. MAP kinase subfamily.</text>
</comment>
<dbReference type="SUPFAM" id="SSF56112">
    <property type="entry name" value="Protein kinase-like (PK-like)"/>
    <property type="match status" value="1"/>
</dbReference>
<evidence type="ECO:0000256" key="18">
    <source>
        <dbReference type="ARBA" id="ARBA00055845"/>
    </source>
</evidence>
<gene>
    <name evidence="22" type="ORF">SBAD_LOCUS8252</name>
</gene>
<reference evidence="22 23" key="2">
    <citation type="submission" date="2018-11" db="EMBL/GenBank/DDBJ databases">
        <authorList>
            <consortium name="Pathogen Informatics"/>
        </authorList>
    </citation>
    <scope>NUCLEOTIDE SEQUENCE [LARGE SCALE GENOMIC DNA]</scope>
</reference>
<evidence type="ECO:0000256" key="1">
    <source>
        <dbReference type="ARBA" id="ARBA00001946"/>
    </source>
</evidence>
<evidence type="ECO:0000259" key="21">
    <source>
        <dbReference type="PROSITE" id="PS50011"/>
    </source>
</evidence>
<keyword evidence="23" id="KW-1185">Reference proteome</keyword>
<dbReference type="Gene3D" id="1.10.510.10">
    <property type="entry name" value="Transferase(Phosphotransferase) domain 1"/>
    <property type="match status" value="1"/>
</dbReference>
<dbReference type="EMBL" id="UZAM01011416">
    <property type="protein sequence ID" value="VDP16092.1"/>
    <property type="molecule type" value="Genomic_DNA"/>
</dbReference>
<keyword evidence="6" id="KW-0963">Cytoplasm</keyword>
<evidence type="ECO:0000256" key="4">
    <source>
        <dbReference type="ARBA" id="ARBA00008832"/>
    </source>
</evidence>
<sequence length="292" mass="33195">MQSDLHKIIVSPQPLTSDHVKVFVYQILRGLKYLHSANLLHRDIKPGNLLVNSNCLLKICDFGLARVWDPTEQGAMTHEVVTQYYRAPELLMGARRYTAAVDTWSVGCILAELLGRKILFQAQGPIEQLNLILDLLGTPAASEMKYACEGARSHVLKSPFRPPNLIKLYSLSPQATHEAVHLMSQLLCFDPDQRLTVEEALAHPYLEEGRMRFHSCMCNCCTNTSNNMRVFASDLDPVHPQPFDASWEKELSHLSMFELRDRIYQFIVERRSHCDIPLCINPESAAFKSFIT</sequence>
<name>A0A183IXA4_9BILA</name>
<reference evidence="24" key="1">
    <citation type="submission" date="2016-06" db="UniProtKB">
        <authorList>
            <consortium name="WormBaseParasite"/>
        </authorList>
    </citation>
    <scope>IDENTIFICATION</scope>
</reference>
<dbReference type="PROSITE" id="PS00108">
    <property type="entry name" value="PROTEIN_KINASE_ST"/>
    <property type="match status" value="1"/>
</dbReference>
<evidence type="ECO:0000256" key="20">
    <source>
        <dbReference type="ARBA" id="ARBA00078936"/>
    </source>
</evidence>
<evidence type="ECO:0000256" key="8">
    <source>
        <dbReference type="ARBA" id="ARBA00022679"/>
    </source>
</evidence>
<evidence type="ECO:0000256" key="17">
    <source>
        <dbReference type="ARBA" id="ARBA00048312"/>
    </source>
</evidence>
<evidence type="ECO:0000313" key="24">
    <source>
        <dbReference type="WBParaSite" id="SBAD_0000856001-mRNA-1"/>
    </source>
</evidence>
<keyword evidence="8" id="KW-0808">Transferase</keyword>
<dbReference type="InterPro" id="IPR008271">
    <property type="entry name" value="Ser/Thr_kinase_AS"/>
</dbReference>
<dbReference type="Pfam" id="PF00069">
    <property type="entry name" value="Pkinase"/>
    <property type="match status" value="1"/>
</dbReference>
<comment type="catalytic activity">
    <reaction evidence="17">
        <text>L-seryl-[protein] + ATP = O-phospho-L-seryl-[protein] + ADP + H(+)</text>
        <dbReference type="Rhea" id="RHEA:17989"/>
        <dbReference type="Rhea" id="RHEA-COMP:9863"/>
        <dbReference type="Rhea" id="RHEA-COMP:11604"/>
        <dbReference type="ChEBI" id="CHEBI:15378"/>
        <dbReference type="ChEBI" id="CHEBI:29999"/>
        <dbReference type="ChEBI" id="CHEBI:30616"/>
        <dbReference type="ChEBI" id="CHEBI:83421"/>
        <dbReference type="ChEBI" id="CHEBI:456216"/>
        <dbReference type="EC" id="2.7.11.24"/>
    </reaction>
</comment>
<evidence type="ECO:0000256" key="13">
    <source>
        <dbReference type="ARBA" id="ARBA00022840"/>
    </source>
</evidence>
<keyword evidence="9" id="KW-0879">Wnt signaling pathway</keyword>
<evidence type="ECO:0000313" key="23">
    <source>
        <dbReference type="Proteomes" id="UP000270296"/>
    </source>
</evidence>
<dbReference type="InterPro" id="IPR011009">
    <property type="entry name" value="Kinase-like_dom_sf"/>
</dbReference>
<dbReference type="GO" id="GO:0005737">
    <property type="term" value="C:cytoplasm"/>
    <property type="evidence" value="ECO:0007669"/>
    <property type="project" value="UniProtKB-SubCell"/>
</dbReference>
<evidence type="ECO:0000256" key="10">
    <source>
        <dbReference type="ARBA" id="ARBA00022723"/>
    </source>
</evidence>
<accession>A0A183IXA4</accession>
<keyword evidence="15" id="KW-0539">Nucleus</keyword>
<comment type="cofactor">
    <cofactor evidence="1">
        <name>Mg(2+)</name>
        <dbReference type="ChEBI" id="CHEBI:18420"/>
    </cofactor>
</comment>
<evidence type="ECO:0000256" key="15">
    <source>
        <dbReference type="ARBA" id="ARBA00023242"/>
    </source>
</evidence>
<evidence type="ECO:0000256" key="9">
    <source>
        <dbReference type="ARBA" id="ARBA00022687"/>
    </source>
</evidence>
<dbReference type="AlphaFoldDB" id="A0A183IXA4"/>
<keyword evidence="14" id="KW-0460">Magnesium</keyword>
<dbReference type="WBParaSite" id="SBAD_0000856001-mRNA-1">
    <property type="protein sequence ID" value="SBAD_0000856001-mRNA-1"/>
    <property type="gene ID" value="SBAD_0000856001"/>
</dbReference>
<proteinExistence type="inferred from homology"/>
<dbReference type="EC" id="2.7.11.24" evidence="5"/>
<evidence type="ECO:0000256" key="19">
    <source>
        <dbReference type="ARBA" id="ARBA00071678"/>
    </source>
</evidence>
<comment type="function">
    <text evidence="18">Has a role in the Wnt signaling pathway controlling the asymmetry of cell divisions during embryogenesis. Operates in the AB and EMS cell lineages influencing cell specification. Required for body wall muscle development, endoderm development, pop-1 asymmetry and T-cell division asymmetry. Component of the beta-catenin-lit-1 complex which promotes the phosphorylation, down-regulation and subcellular relocation of pop-1. Regulates plp-1 nuclear localization in embryos. Plays a role in male tail tip morphogenesis.</text>
</comment>
<evidence type="ECO:0000256" key="3">
    <source>
        <dbReference type="ARBA" id="ARBA00004496"/>
    </source>
</evidence>
<evidence type="ECO:0000256" key="14">
    <source>
        <dbReference type="ARBA" id="ARBA00022842"/>
    </source>
</evidence>
<dbReference type="Proteomes" id="UP000270296">
    <property type="component" value="Unassembled WGS sequence"/>
</dbReference>
<organism evidence="24">
    <name type="scientific">Soboliphyme baturini</name>
    <dbReference type="NCBI Taxonomy" id="241478"/>
    <lineage>
        <taxon>Eukaryota</taxon>
        <taxon>Metazoa</taxon>
        <taxon>Ecdysozoa</taxon>
        <taxon>Nematoda</taxon>
        <taxon>Enoplea</taxon>
        <taxon>Dorylaimia</taxon>
        <taxon>Dioctophymatida</taxon>
        <taxon>Dioctophymatoidea</taxon>
        <taxon>Soboliphymatidae</taxon>
        <taxon>Soboliphyme</taxon>
    </lineage>
</organism>
<dbReference type="GO" id="GO:0005524">
    <property type="term" value="F:ATP binding"/>
    <property type="evidence" value="ECO:0007669"/>
    <property type="project" value="UniProtKB-KW"/>
</dbReference>
<evidence type="ECO:0000256" key="6">
    <source>
        <dbReference type="ARBA" id="ARBA00022490"/>
    </source>
</evidence>
<dbReference type="GO" id="GO:0004707">
    <property type="term" value="F:MAP kinase activity"/>
    <property type="evidence" value="ECO:0007669"/>
    <property type="project" value="UniProtKB-EC"/>
</dbReference>
<dbReference type="InterPro" id="IPR050117">
    <property type="entry name" value="MAPK"/>
</dbReference>
<keyword evidence="7" id="KW-0723">Serine/threonine-protein kinase</keyword>
<evidence type="ECO:0000313" key="22">
    <source>
        <dbReference type="EMBL" id="VDP16092.1"/>
    </source>
</evidence>
<evidence type="ECO:0000256" key="11">
    <source>
        <dbReference type="ARBA" id="ARBA00022741"/>
    </source>
</evidence>
<dbReference type="PROSITE" id="PS50011">
    <property type="entry name" value="PROTEIN_KINASE_DOM"/>
    <property type="match status" value="1"/>
</dbReference>
<evidence type="ECO:0000256" key="12">
    <source>
        <dbReference type="ARBA" id="ARBA00022777"/>
    </source>
</evidence>
<protein>
    <recommendedName>
        <fullName evidence="19">Serine/threonine kinase NLK</fullName>
        <ecNumber evidence="5">2.7.11.24</ecNumber>
    </recommendedName>
    <alternativeName>
        <fullName evidence="20">Loss of intestine protein 1</fullName>
    </alternativeName>
</protein>
<comment type="subcellular location">
    <subcellularLocation>
        <location evidence="3">Cytoplasm</location>
    </subcellularLocation>
    <subcellularLocation>
        <location evidence="2">Nucleus</location>
    </subcellularLocation>
</comment>
<dbReference type="SMART" id="SM00220">
    <property type="entry name" value="S_TKc"/>
    <property type="match status" value="1"/>
</dbReference>
<keyword evidence="12" id="KW-0418">Kinase</keyword>
<feature type="domain" description="Protein kinase" evidence="21">
    <location>
        <begin position="1"/>
        <end position="206"/>
    </location>
</feature>
<dbReference type="GO" id="GO:0005634">
    <property type="term" value="C:nucleus"/>
    <property type="evidence" value="ECO:0007669"/>
    <property type="project" value="UniProtKB-SubCell"/>
</dbReference>
<dbReference type="GO" id="GO:0016055">
    <property type="term" value="P:Wnt signaling pathway"/>
    <property type="evidence" value="ECO:0007669"/>
    <property type="project" value="UniProtKB-KW"/>
</dbReference>
<dbReference type="FunFam" id="1.10.510.10:FF:000162">
    <property type="entry name" value="Mitogen-activated protein kinase"/>
    <property type="match status" value="1"/>
</dbReference>
<keyword evidence="11" id="KW-0547">Nucleotide-binding</keyword>
<evidence type="ECO:0000256" key="7">
    <source>
        <dbReference type="ARBA" id="ARBA00022527"/>
    </source>
</evidence>
<dbReference type="InterPro" id="IPR000719">
    <property type="entry name" value="Prot_kinase_dom"/>
</dbReference>